<dbReference type="GO" id="GO:0033041">
    <property type="term" value="F:sweet taste receptor activity"/>
    <property type="evidence" value="ECO:0007669"/>
    <property type="project" value="TreeGrafter"/>
</dbReference>
<name>A0A1B0EUR7_LUTLO</name>
<dbReference type="PANTHER" id="PTHR21421:SF35">
    <property type="entry name" value="GUSTATORY RECEPTOR FOR SUGAR TASTE 64B-RELATED"/>
    <property type="match status" value="1"/>
</dbReference>
<dbReference type="VEuPathDB" id="VectorBase:LLOJ005600"/>
<keyword evidence="11" id="KW-1185">Reference proteome</keyword>
<keyword evidence="6 9" id="KW-0472">Membrane</keyword>
<keyword evidence="3" id="KW-1003">Cell membrane</keyword>
<evidence type="ECO:0000256" key="8">
    <source>
        <dbReference type="PIRNR" id="PIRNR038981"/>
    </source>
</evidence>
<organism evidence="10 11">
    <name type="scientific">Lutzomyia longipalpis</name>
    <name type="common">Sand fly</name>
    <dbReference type="NCBI Taxonomy" id="7200"/>
    <lineage>
        <taxon>Eukaryota</taxon>
        <taxon>Metazoa</taxon>
        <taxon>Ecdysozoa</taxon>
        <taxon>Arthropoda</taxon>
        <taxon>Hexapoda</taxon>
        <taxon>Insecta</taxon>
        <taxon>Pterygota</taxon>
        <taxon>Neoptera</taxon>
        <taxon>Endopterygota</taxon>
        <taxon>Diptera</taxon>
        <taxon>Nematocera</taxon>
        <taxon>Psychodoidea</taxon>
        <taxon>Psychodidae</taxon>
        <taxon>Lutzomyia</taxon>
        <taxon>Lutzomyia</taxon>
    </lineage>
</organism>
<dbReference type="PIRSF" id="PIRSF038981">
    <property type="entry name" value="GRP"/>
    <property type="match status" value="1"/>
</dbReference>
<feature type="transmembrane region" description="Helical" evidence="9">
    <location>
        <begin position="129"/>
        <end position="155"/>
    </location>
</feature>
<keyword evidence="8" id="KW-0807">Transducer</keyword>
<evidence type="ECO:0000256" key="3">
    <source>
        <dbReference type="ARBA" id="ARBA00022475"/>
    </source>
</evidence>
<feature type="transmembrane region" description="Helical" evidence="9">
    <location>
        <begin position="198"/>
        <end position="220"/>
    </location>
</feature>
<evidence type="ECO:0000256" key="9">
    <source>
        <dbReference type="SAM" id="Phobius"/>
    </source>
</evidence>
<evidence type="ECO:0000256" key="5">
    <source>
        <dbReference type="ARBA" id="ARBA00022989"/>
    </source>
</evidence>
<keyword evidence="4 9" id="KW-0812">Transmembrane</keyword>
<feature type="transmembrane region" description="Helical" evidence="9">
    <location>
        <begin position="298"/>
        <end position="323"/>
    </location>
</feature>
<keyword evidence="5 9" id="KW-1133">Transmembrane helix</keyword>
<dbReference type="VEuPathDB" id="VectorBase:LLONM1_005108"/>
<accession>A0A1B0EUR7</accession>
<evidence type="ECO:0000313" key="10">
    <source>
        <dbReference type="EnsemblMetazoa" id="LLOJ005600-PA"/>
    </source>
</evidence>
<dbReference type="EMBL" id="AJWK01017665">
    <property type="status" value="NOT_ANNOTATED_CDS"/>
    <property type="molecule type" value="Genomic_DNA"/>
</dbReference>
<reference evidence="10" key="1">
    <citation type="submission" date="2020-05" db="UniProtKB">
        <authorList>
            <consortium name="EnsemblMetazoa"/>
        </authorList>
    </citation>
    <scope>IDENTIFICATION</scope>
    <source>
        <strain evidence="10">Jacobina</strain>
    </source>
</reference>
<dbReference type="PANTHER" id="PTHR21421">
    <property type="entry name" value="GUSTATORY RECEPTOR"/>
    <property type="match status" value="1"/>
</dbReference>
<dbReference type="InterPro" id="IPR009318">
    <property type="entry name" value="Gustatory_rcpt"/>
</dbReference>
<sequence length="406" mass="46685">MDSLHNAIGPFICLAQFLGIMPVVGILSKNASDVKFKWTAFRTMYAVAVSTFAFIEWFLSAYRIHAIGFSLGNAEALAFYTITMVGHFFFFNLATRWPKIVRCWDKVEKIFLSNPYQPYGRRLDTRVRIVCCSWIALGMIEYSLYLCVAFIGIYYTLEICPDSSVGILEIFFKSQRSHIFMWIKFHTWMTPFLTLVNMSLTFCWTYLDLFIMASGLALATRFNQITQRLKIMQNLAIPESFWVEIRSHYLILNELILFIDDQLSQIILLSCASNLYFICLQLYNSFKNNYTDLLSTFYFWFSLLFVIGRASCAILCAASIHAASKTPLKILRNVPTKYWNLELGRFTYSVTKDTIALTGKKFFFLTKGLLLVMAGSVVTYELVVLDQVHDGSGSSENDTHPCNWTN</sequence>
<proteinExistence type="inferred from homology"/>
<dbReference type="Pfam" id="PF06151">
    <property type="entry name" value="Trehalose_recp"/>
    <property type="match status" value="1"/>
</dbReference>
<comment type="similarity">
    <text evidence="2">Belongs to the insect chemoreceptor superfamily. Gustatory receptor (GR) family. Gr5a subfamily.</text>
</comment>
<comment type="function">
    <text evidence="8">Plays a role in the sugar gustatory response.</text>
</comment>
<feature type="transmembrane region" description="Helical" evidence="9">
    <location>
        <begin position="266"/>
        <end position="286"/>
    </location>
</feature>
<dbReference type="GO" id="GO:0005886">
    <property type="term" value="C:plasma membrane"/>
    <property type="evidence" value="ECO:0007669"/>
    <property type="project" value="UniProtKB-SubCell"/>
</dbReference>
<keyword evidence="7 8" id="KW-0675">Receptor</keyword>
<protein>
    <recommendedName>
        <fullName evidence="8">Gustatory receptor</fullName>
    </recommendedName>
</protein>
<dbReference type="AlphaFoldDB" id="A0A1B0EUR7"/>
<feature type="transmembrane region" description="Helical" evidence="9">
    <location>
        <begin position="76"/>
        <end position="94"/>
    </location>
</feature>
<comment type="subcellular location">
    <subcellularLocation>
        <location evidence="1">Cell membrane</location>
        <topology evidence="1">Multi-pass membrane protein</topology>
    </subcellularLocation>
</comment>
<evidence type="ECO:0000256" key="1">
    <source>
        <dbReference type="ARBA" id="ARBA00004651"/>
    </source>
</evidence>
<dbReference type="GO" id="GO:0007165">
    <property type="term" value="P:signal transduction"/>
    <property type="evidence" value="ECO:0007669"/>
    <property type="project" value="UniProtKB-KW"/>
</dbReference>
<dbReference type="Proteomes" id="UP000092461">
    <property type="component" value="Unassembled WGS sequence"/>
</dbReference>
<evidence type="ECO:0000256" key="2">
    <source>
        <dbReference type="ARBA" id="ARBA00005327"/>
    </source>
</evidence>
<feature type="transmembrane region" description="Helical" evidence="9">
    <location>
        <begin position="39"/>
        <end position="64"/>
    </location>
</feature>
<dbReference type="EnsemblMetazoa" id="LLOJ005600-RA">
    <property type="protein sequence ID" value="LLOJ005600-PA"/>
    <property type="gene ID" value="LLOJ005600"/>
</dbReference>
<evidence type="ECO:0000256" key="7">
    <source>
        <dbReference type="ARBA" id="ARBA00023170"/>
    </source>
</evidence>
<feature type="transmembrane region" description="Helical" evidence="9">
    <location>
        <begin position="362"/>
        <end position="383"/>
    </location>
</feature>
<feature type="transmembrane region" description="Helical" evidence="9">
    <location>
        <begin position="6"/>
        <end position="27"/>
    </location>
</feature>
<evidence type="ECO:0000256" key="6">
    <source>
        <dbReference type="ARBA" id="ARBA00023136"/>
    </source>
</evidence>
<evidence type="ECO:0000313" key="11">
    <source>
        <dbReference type="Proteomes" id="UP000092461"/>
    </source>
</evidence>
<evidence type="ECO:0000256" key="4">
    <source>
        <dbReference type="ARBA" id="ARBA00022692"/>
    </source>
</evidence>